<dbReference type="EMBL" id="NEXB01000148">
    <property type="protein sequence ID" value="PSN85254.1"/>
    <property type="molecule type" value="Genomic_DNA"/>
</dbReference>
<dbReference type="Proteomes" id="UP000241473">
    <property type="component" value="Unassembled WGS sequence"/>
</dbReference>
<evidence type="ECO:0000256" key="1">
    <source>
        <dbReference type="SAM" id="MobiDB-lite"/>
    </source>
</evidence>
<proteinExistence type="predicted"/>
<reference evidence="2 3" key="1">
    <citation type="submission" date="2017-04" db="EMBL/GenBank/DDBJ databases">
        <title>Novel microbial lineages endemic to geothermal iron-oxide mats fill important gaps in the evolutionary history of Archaea.</title>
        <authorList>
            <person name="Jay Z.J."/>
            <person name="Beam J.P."/>
            <person name="Dlakic M."/>
            <person name="Rusch D.B."/>
            <person name="Kozubal M.A."/>
            <person name="Inskeep W.P."/>
        </authorList>
    </citation>
    <scope>NUCLEOTIDE SEQUENCE [LARGE SCALE GENOMIC DNA]</scope>
    <source>
        <strain evidence="2">OSP_C</strain>
    </source>
</reference>
<name>A0A2R6AFU3_9ARCH</name>
<gene>
    <name evidence="2" type="ORF">B9Q00_11125</name>
</gene>
<evidence type="ECO:0000313" key="2">
    <source>
        <dbReference type="EMBL" id="PSN85254.1"/>
    </source>
</evidence>
<feature type="compositionally biased region" description="Basic and acidic residues" evidence="1">
    <location>
        <begin position="78"/>
        <end position="88"/>
    </location>
</feature>
<accession>A0A2R6AFU3</accession>
<organism evidence="2 3">
    <name type="scientific">Candidatus Marsarchaeota G1 archaeon OSP_C</name>
    <dbReference type="NCBI Taxonomy" id="1978154"/>
    <lineage>
        <taxon>Archaea</taxon>
        <taxon>Candidatus Marsarchaeota</taxon>
        <taxon>Candidatus Marsarchaeota group 1</taxon>
    </lineage>
</organism>
<evidence type="ECO:0000313" key="3">
    <source>
        <dbReference type="Proteomes" id="UP000241473"/>
    </source>
</evidence>
<sequence>MTLMTLLPSSIEGLMGLWEEHLVSLFPLKGTRRNLDDSPRGWFSEPPDCPPNERCSPEPMVGTMNPLGGNPRPSRAGRKSDHLITAKD</sequence>
<protein>
    <submittedName>
        <fullName evidence="2">Uncharacterized protein</fullName>
    </submittedName>
</protein>
<comment type="caution">
    <text evidence="2">The sequence shown here is derived from an EMBL/GenBank/DDBJ whole genome shotgun (WGS) entry which is preliminary data.</text>
</comment>
<dbReference type="AlphaFoldDB" id="A0A2R6AFU3"/>
<feature type="region of interest" description="Disordered" evidence="1">
    <location>
        <begin position="35"/>
        <end position="88"/>
    </location>
</feature>